<comment type="caution">
    <text evidence="1">The sequence shown here is derived from an EMBL/GenBank/DDBJ whole genome shotgun (WGS) entry which is preliminary data.</text>
</comment>
<dbReference type="EMBL" id="JAOQAV010000006">
    <property type="protein sequence ID" value="KAJ4193294.1"/>
    <property type="molecule type" value="Genomic_DNA"/>
</dbReference>
<dbReference type="AlphaFoldDB" id="A0A9W8RC85"/>
<protein>
    <submittedName>
        <fullName evidence="1">Uncharacterized protein</fullName>
    </submittedName>
</protein>
<gene>
    <name evidence="1" type="ORF">NW755_003291</name>
</gene>
<evidence type="ECO:0000313" key="1">
    <source>
        <dbReference type="EMBL" id="KAJ4193294.1"/>
    </source>
</evidence>
<reference evidence="1" key="1">
    <citation type="submission" date="2022-09" db="EMBL/GenBank/DDBJ databases">
        <title>Fusarium specimens isolated from Avocado Roots.</title>
        <authorList>
            <person name="Stajich J."/>
            <person name="Roper C."/>
            <person name="Heimlech-Rivalta G."/>
        </authorList>
    </citation>
    <scope>NUCLEOTIDE SEQUENCE</scope>
    <source>
        <strain evidence="1">A02</strain>
    </source>
</reference>
<name>A0A9W8RC85_9HYPO</name>
<sequence>MMTMMETPTFRLITLSRVSRKETTSWLRLATTHLRLTVLFSKAEHIWGCPRVLDICPNVGLDGFTLQGPDVLQGTMQETSGGLTAIDLSSNPRSQIRIMASSQGVQHDCPSEDRPGRT</sequence>
<keyword evidence="2" id="KW-1185">Reference proteome</keyword>
<accession>A0A9W8RC85</accession>
<evidence type="ECO:0000313" key="2">
    <source>
        <dbReference type="Proteomes" id="UP001152087"/>
    </source>
</evidence>
<organism evidence="1 2">
    <name type="scientific">Fusarium falciforme</name>
    <dbReference type="NCBI Taxonomy" id="195108"/>
    <lineage>
        <taxon>Eukaryota</taxon>
        <taxon>Fungi</taxon>
        <taxon>Dikarya</taxon>
        <taxon>Ascomycota</taxon>
        <taxon>Pezizomycotina</taxon>
        <taxon>Sordariomycetes</taxon>
        <taxon>Hypocreomycetidae</taxon>
        <taxon>Hypocreales</taxon>
        <taxon>Nectriaceae</taxon>
        <taxon>Fusarium</taxon>
        <taxon>Fusarium solani species complex</taxon>
    </lineage>
</organism>
<proteinExistence type="predicted"/>
<dbReference type="Proteomes" id="UP001152087">
    <property type="component" value="Unassembled WGS sequence"/>
</dbReference>